<gene>
    <name evidence="1" type="ORF">TRFO_07567</name>
</gene>
<comment type="caution">
    <text evidence="1">The sequence shown here is derived from an EMBL/GenBank/DDBJ whole genome shotgun (WGS) entry which is preliminary data.</text>
</comment>
<dbReference type="VEuPathDB" id="TrichDB:TRFO_07567"/>
<protein>
    <submittedName>
        <fullName evidence="1">Uncharacterized protein</fullName>
    </submittedName>
</protein>
<sequence length="415" mass="47512">MLISSSDDFSSSLLKEFAKSTTILQCRYSKNQNNLVLDPILYQIIEILDSQTFLQRDVYKIQKVFPSNNQVDLLRILHSLINNPNLNIRGNAVLTLSVIMKKEGIDFSDAFGPNESEVAEFYANYLFNCADFEMLPLSIINSIIYDKYENIRNKLIQLGLPVLLLETECDLISPLLVSFCRNLPIMPEEFLHQFILRLVSLVSSSKIATCSDVMESILILIEKGIPISLNDPKAFEKEIMINLYTEDVRCITLAIKLLIKFNIFPVNHLGMLLTFVESHVTKLGVVSIQCFRHFSNLIIASPFFEETKNTLMCSLDNQSFRVVFECLLTLSNFPLSADEKVHFLETLIVFLNDNEIQEICLTLILKLLQNSDQSDQIYLKNTIHQEMELIEDLIWSEEQNVAQTAQEIFTLIEGD</sequence>
<dbReference type="GeneID" id="94828460"/>
<dbReference type="AlphaFoldDB" id="A0A1J4JRG2"/>
<dbReference type="SUPFAM" id="SSF48371">
    <property type="entry name" value="ARM repeat"/>
    <property type="match status" value="1"/>
</dbReference>
<accession>A0A1J4JRG2</accession>
<dbReference type="InterPro" id="IPR016024">
    <property type="entry name" value="ARM-type_fold"/>
</dbReference>
<evidence type="ECO:0000313" key="2">
    <source>
        <dbReference type="Proteomes" id="UP000179807"/>
    </source>
</evidence>
<proteinExistence type="predicted"/>
<name>A0A1J4JRG2_9EUKA</name>
<reference evidence="1" key="1">
    <citation type="submission" date="2016-10" db="EMBL/GenBank/DDBJ databases">
        <authorList>
            <person name="Benchimol M."/>
            <person name="Almeida L.G."/>
            <person name="Vasconcelos A.T."/>
            <person name="Perreira-Neves A."/>
            <person name="Rosa I.A."/>
            <person name="Tasca T."/>
            <person name="Bogo M.R."/>
            <person name="de Souza W."/>
        </authorList>
    </citation>
    <scope>NUCLEOTIDE SEQUENCE [LARGE SCALE GENOMIC DNA]</scope>
    <source>
        <strain evidence="1">K</strain>
    </source>
</reference>
<evidence type="ECO:0000313" key="1">
    <source>
        <dbReference type="EMBL" id="OHT01338.1"/>
    </source>
</evidence>
<dbReference type="Proteomes" id="UP000179807">
    <property type="component" value="Unassembled WGS sequence"/>
</dbReference>
<dbReference type="RefSeq" id="XP_068354474.1">
    <property type="nucleotide sequence ID" value="XM_068493756.1"/>
</dbReference>
<organism evidence="1 2">
    <name type="scientific">Tritrichomonas foetus</name>
    <dbReference type="NCBI Taxonomy" id="1144522"/>
    <lineage>
        <taxon>Eukaryota</taxon>
        <taxon>Metamonada</taxon>
        <taxon>Parabasalia</taxon>
        <taxon>Tritrichomonadida</taxon>
        <taxon>Tritrichomonadidae</taxon>
        <taxon>Tritrichomonas</taxon>
    </lineage>
</organism>
<dbReference type="EMBL" id="MLAK01000915">
    <property type="protein sequence ID" value="OHT01338.1"/>
    <property type="molecule type" value="Genomic_DNA"/>
</dbReference>
<keyword evidence="2" id="KW-1185">Reference proteome</keyword>